<dbReference type="InterPro" id="IPR036390">
    <property type="entry name" value="WH_DNA-bd_sf"/>
</dbReference>
<dbReference type="AlphaFoldDB" id="A0A0F9CTE4"/>
<proteinExistence type="predicted"/>
<dbReference type="PANTHER" id="PTHR38600:SF2">
    <property type="entry name" value="SLL0088 PROTEIN"/>
    <property type="match status" value="1"/>
</dbReference>
<dbReference type="InterPro" id="IPR036388">
    <property type="entry name" value="WH-like_DNA-bd_sf"/>
</dbReference>
<dbReference type="PANTHER" id="PTHR38600">
    <property type="entry name" value="TRANSCRIPTIONAL REGULATORY PROTEIN"/>
    <property type="match status" value="1"/>
</dbReference>
<dbReference type="InterPro" id="IPR011991">
    <property type="entry name" value="ArsR-like_HTH"/>
</dbReference>
<dbReference type="SUPFAM" id="SSF46785">
    <property type="entry name" value="Winged helix' DNA-binding domain"/>
    <property type="match status" value="1"/>
</dbReference>
<dbReference type="GO" id="GO:0003700">
    <property type="term" value="F:DNA-binding transcription factor activity"/>
    <property type="evidence" value="ECO:0007669"/>
    <property type="project" value="InterPro"/>
</dbReference>
<evidence type="ECO:0000313" key="2">
    <source>
        <dbReference type="EMBL" id="KKL00442.1"/>
    </source>
</evidence>
<reference evidence="2" key="1">
    <citation type="journal article" date="2015" name="Nature">
        <title>Complex archaea that bridge the gap between prokaryotes and eukaryotes.</title>
        <authorList>
            <person name="Spang A."/>
            <person name="Saw J.H."/>
            <person name="Jorgensen S.L."/>
            <person name="Zaremba-Niedzwiedzka K."/>
            <person name="Martijn J."/>
            <person name="Lind A.E."/>
            <person name="van Eijk R."/>
            <person name="Schleper C."/>
            <person name="Guy L."/>
            <person name="Ettema T.J."/>
        </authorList>
    </citation>
    <scope>NUCLEOTIDE SEQUENCE</scope>
</reference>
<accession>A0A0F9CTE4</accession>
<sequence length="156" mass="18081">MGFENNPTRKQVIMLLKKNSLQSVAHLSEQMSITSMAVRQHLMALEKQGIITYKPKKSGIGRPVFLYSLTEKARDIFPKSYADFIREMLSIIEDEDGRKKVDRLFQLRKERAKTSRFKSLSNHEGLDNKVSELAVILNDEGFMVELEEDKDKYILK</sequence>
<dbReference type="CDD" id="cd00090">
    <property type="entry name" value="HTH_ARSR"/>
    <property type="match status" value="1"/>
</dbReference>
<comment type="caution">
    <text evidence="2">The sequence shown here is derived from an EMBL/GenBank/DDBJ whole genome shotgun (WGS) entry which is preliminary data.</text>
</comment>
<organism evidence="2">
    <name type="scientific">marine sediment metagenome</name>
    <dbReference type="NCBI Taxonomy" id="412755"/>
    <lineage>
        <taxon>unclassified sequences</taxon>
        <taxon>metagenomes</taxon>
        <taxon>ecological metagenomes</taxon>
    </lineage>
</organism>
<dbReference type="InterPro" id="IPR001845">
    <property type="entry name" value="HTH_ArsR_DNA-bd_dom"/>
</dbReference>
<dbReference type="EMBL" id="LAZR01045033">
    <property type="protein sequence ID" value="KKL00442.1"/>
    <property type="molecule type" value="Genomic_DNA"/>
</dbReference>
<dbReference type="Pfam" id="PF01022">
    <property type="entry name" value="HTH_5"/>
    <property type="match status" value="1"/>
</dbReference>
<evidence type="ECO:0000259" key="1">
    <source>
        <dbReference type="Pfam" id="PF01022"/>
    </source>
</evidence>
<protein>
    <recommendedName>
        <fullName evidence="1">HTH arsR-type domain-containing protein</fullName>
    </recommendedName>
</protein>
<name>A0A0F9CTE4_9ZZZZ</name>
<feature type="domain" description="HTH arsR-type" evidence="1">
    <location>
        <begin position="6"/>
        <end position="53"/>
    </location>
</feature>
<dbReference type="Gene3D" id="1.10.10.10">
    <property type="entry name" value="Winged helix-like DNA-binding domain superfamily/Winged helix DNA-binding domain"/>
    <property type="match status" value="1"/>
</dbReference>
<feature type="non-terminal residue" evidence="2">
    <location>
        <position position="156"/>
    </location>
</feature>
<gene>
    <name evidence="2" type="ORF">LCGC14_2628740</name>
</gene>